<gene>
    <name evidence="2" type="ORF">FIBSPDRAFT_901284</name>
</gene>
<evidence type="ECO:0000313" key="3">
    <source>
        <dbReference type="Proteomes" id="UP000076532"/>
    </source>
</evidence>
<sequence length="834" mass="92167">MPPNPLWKYFESTGNKPNGCHFITHCKGCVHHHLKILETRDRTVANGVILDAGTEMLATQTRFEEARELSKPVRGEKSVFITHLLGTGRTRKNACKYASQDAIDEAESQAPNPAANPSAGGGKEVSVKLSAVSVRKQKQPSITTHMYPGTEMPFSTPQTNAIQAQALRAVISANLPFHVFENPEILKLMSMLRSAAPAIMPSAKLVSGRLLNDAAEIVHQKMLLILRNRSDTGISADGWKSATKMAVNGIAINIDGKSYSSDLVEITADDKHGVAMAMQFGQIIDRVEIEYGCTVVYFTTDSDGGAKKGRILLGKERPWILVPSCWAHQFQLILGDYFKAYPYAAQIAEQATDLIAWINNHGKVRMIFDDMQKRITLGNTGQATVLSYLVANLTRWTTHCIAFLRLSRVQLPLEHAVAELRPAIIKAQVGVAKSTEGQRLTTDAEAHCNLIADRSFWNGLEQVIGDIEPICYGTNINQKDSTRLDEILLTLAGMYLHFSDHPEPEVVLAMQKRLEKRWKDCDQQLFILALVLNPFEGLSRFGESARLDHLKLNGMILRLYRRINSRPSNHDSPEIRSKKERAVTTAFLHFLAMSGPFASWRTEAADFPSTDPVVVWTAFQSIPELAELAGFAITLLKVVANQAGVERAFSDLKVKQTQRRACLGLAKLSKMNKVGADIKAEHQLLGLAKERGKRKVHQSTATLLAVPRYCDLLGDQDAEDEDERGRMLVNSGDGWRTDMAKWIGAAREADNAERLDDDDDDRADDAGARTAAWKPITLAALFGGIAKSNRRSTHLPVAEIDAESALMEALANIEEDERSDEGAIEIDSDDEFVG</sequence>
<evidence type="ECO:0008006" key="4">
    <source>
        <dbReference type="Google" id="ProtNLM"/>
    </source>
</evidence>
<feature type="region of interest" description="Disordered" evidence="1">
    <location>
        <begin position="104"/>
        <end position="123"/>
    </location>
</feature>
<protein>
    <recommendedName>
        <fullName evidence="4">DUF659 domain-containing protein</fullName>
    </recommendedName>
</protein>
<name>A0A165XBB6_9AGAM</name>
<accession>A0A165XBB6</accession>
<keyword evidence="3" id="KW-1185">Reference proteome</keyword>
<feature type="region of interest" description="Disordered" evidence="1">
    <location>
        <begin position="814"/>
        <end position="834"/>
    </location>
</feature>
<organism evidence="2 3">
    <name type="scientific">Athelia psychrophila</name>
    <dbReference type="NCBI Taxonomy" id="1759441"/>
    <lineage>
        <taxon>Eukaryota</taxon>
        <taxon>Fungi</taxon>
        <taxon>Dikarya</taxon>
        <taxon>Basidiomycota</taxon>
        <taxon>Agaricomycotina</taxon>
        <taxon>Agaricomycetes</taxon>
        <taxon>Agaricomycetidae</taxon>
        <taxon>Atheliales</taxon>
        <taxon>Atheliaceae</taxon>
        <taxon>Athelia</taxon>
    </lineage>
</organism>
<feature type="compositionally biased region" description="Low complexity" evidence="1">
    <location>
        <begin position="108"/>
        <end position="118"/>
    </location>
</feature>
<dbReference type="InterPro" id="IPR012337">
    <property type="entry name" value="RNaseH-like_sf"/>
</dbReference>
<dbReference type="OrthoDB" id="3051252at2759"/>
<dbReference type="Proteomes" id="UP000076532">
    <property type="component" value="Unassembled WGS sequence"/>
</dbReference>
<dbReference type="STRING" id="436010.A0A165XBB6"/>
<evidence type="ECO:0000256" key="1">
    <source>
        <dbReference type="SAM" id="MobiDB-lite"/>
    </source>
</evidence>
<dbReference type="EMBL" id="KV417722">
    <property type="protein sequence ID" value="KZP08382.1"/>
    <property type="molecule type" value="Genomic_DNA"/>
</dbReference>
<proteinExistence type="predicted"/>
<evidence type="ECO:0000313" key="2">
    <source>
        <dbReference type="EMBL" id="KZP08382.1"/>
    </source>
</evidence>
<reference evidence="2 3" key="1">
    <citation type="journal article" date="2016" name="Mol. Biol. Evol.">
        <title>Comparative Genomics of Early-Diverging Mushroom-Forming Fungi Provides Insights into the Origins of Lignocellulose Decay Capabilities.</title>
        <authorList>
            <person name="Nagy L.G."/>
            <person name="Riley R."/>
            <person name="Tritt A."/>
            <person name="Adam C."/>
            <person name="Daum C."/>
            <person name="Floudas D."/>
            <person name="Sun H."/>
            <person name="Yadav J.S."/>
            <person name="Pangilinan J."/>
            <person name="Larsson K.H."/>
            <person name="Matsuura K."/>
            <person name="Barry K."/>
            <person name="Labutti K."/>
            <person name="Kuo R."/>
            <person name="Ohm R.A."/>
            <person name="Bhattacharya S.S."/>
            <person name="Shirouzu T."/>
            <person name="Yoshinaga Y."/>
            <person name="Martin F.M."/>
            <person name="Grigoriev I.V."/>
            <person name="Hibbett D.S."/>
        </authorList>
    </citation>
    <scope>NUCLEOTIDE SEQUENCE [LARGE SCALE GENOMIC DNA]</scope>
    <source>
        <strain evidence="2 3">CBS 109695</strain>
    </source>
</reference>
<dbReference type="SUPFAM" id="SSF53098">
    <property type="entry name" value="Ribonuclease H-like"/>
    <property type="match status" value="1"/>
</dbReference>
<dbReference type="AlphaFoldDB" id="A0A165XBB6"/>